<keyword evidence="3" id="KW-1185">Reference proteome</keyword>
<feature type="compositionally biased region" description="Polar residues" evidence="1">
    <location>
        <begin position="392"/>
        <end position="408"/>
    </location>
</feature>
<feature type="compositionally biased region" description="Low complexity" evidence="1">
    <location>
        <begin position="8"/>
        <end position="23"/>
    </location>
</feature>
<evidence type="ECO:0000313" key="2">
    <source>
        <dbReference type="EMBL" id="CAE8626243.1"/>
    </source>
</evidence>
<proteinExistence type="predicted"/>
<feature type="compositionally biased region" description="Low complexity" evidence="1">
    <location>
        <begin position="112"/>
        <end position="130"/>
    </location>
</feature>
<comment type="caution">
    <text evidence="2">The sequence shown here is derived from an EMBL/GenBank/DDBJ whole genome shotgun (WGS) entry which is preliminary data.</text>
</comment>
<evidence type="ECO:0000256" key="1">
    <source>
        <dbReference type="SAM" id="MobiDB-lite"/>
    </source>
</evidence>
<feature type="compositionally biased region" description="Low complexity" evidence="1">
    <location>
        <begin position="451"/>
        <end position="468"/>
    </location>
</feature>
<reference evidence="2" key="1">
    <citation type="submission" date="2021-02" db="EMBL/GenBank/DDBJ databases">
        <authorList>
            <person name="Dougan E. K."/>
            <person name="Rhodes N."/>
            <person name="Thang M."/>
            <person name="Chan C."/>
        </authorList>
    </citation>
    <scope>NUCLEOTIDE SEQUENCE</scope>
</reference>
<dbReference type="AlphaFoldDB" id="A0A813GH09"/>
<feature type="region of interest" description="Disordered" evidence="1">
    <location>
        <begin position="1"/>
        <end position="26"/>
    </location>
</feature>
<feature type="region of interest" description="Disordered" evidence="1">
    <location>
        <begin position="145"/>
        <end position="228"/>
    </location>
</feature>
<feature type="compositionally biased region" description="Polar residues" evidence="1">
    <location>
        <begin position="498"/>
        <end position="513"/>
    </location>
</feature>
<gene>
    <name evidence="2" type="ORF">PGLA1383_LOCUS43191</name>
</gene>
<feature type="compositionally biased region" description="Pro residues" evidence="1">
    <location>
        <begin position="474"/>
        <end position="483"/>
    </location>
</feature>
<sequence>MAAQSQYNSHASGNGSHGGSMSHNQEHDFFDQHMGKFLQAPTFVGHGVQSGFQGQASFWKVTSEVSTHSGGDAAQQAISSASSSAAGQPQPPPPPQRMLAPEDALRGLSWEQSGQHQQQPSQASQAPVYQQSHYEEVASAPLQSANGAHRHPTEYAGGHAMGVAPLSPPPPPPRATASSRKPEEYGEPWQVASPPRQTAERHAWSPTAEQNYPVKVQEQEPVDFSQDQRISVSRVDKQLSSTSSSNWCGIWGPGGTCRGEVTQGQCMKCRMACDSYFDHHCPVCNATVCLTCLDDLRMILLSSYRCPNSKCGDQVANIEALRKSIWMINAYRSATRVVGGIGNSITSLFSEAANSAIEGSGSASSAQSNTGIQESRGRAQARGAPRGVQEVPSWSQPQLPSGSAQAGSAPQHGTRLPVNWAEVAGTCPASVRTGLAAPPAHCGGGAGGAVAGQRPPRPSAAAAPAANAWGGGAPAPPAPPLAPPRRSNGGQQRGDGGHQSSPQGSAFSTQLPS</sequence>
<evidence type="ECO:0000313" key="3">
    <source>
        <dbReference type="Proteomes" id="UP000654075"/>
    </source>
</evidence>
<name>A0A813GH09_POLGL</name>
<dbReference type="Proteomes" id="UP000654075">
    <property type="component" value="Unassembled WGS sequence"/>
</dbReference>
<protein>
    <submittedName>
        <fullName evidence="2">Uncharacterized protein</fullName>
    </submittedName>
</protein>
<feature type="compositionally biased region" description="Low complexity" evidence="1">
    <location>
        <begin position="359"/>
        <end position="369"/>
    </location>
</feature>
<dbReference type="EMBL" id="CAJNNV010028939">
    <property type="protein sequence ID" value="CAE8626243.1"/>
    <property type="molecule type" value="Genomic_DNA"/>
</dbReference>
<organism evidence="2 3">
    <name type="scientific">Polarella glacialis</name>
    <name type="common">Dinoflagellate</name>
    <dbReference type="NCBI Taxonomy" id="89957"/>
    <lineage>
        <taxon>Eukaryota</taxon>
        <taxon>Sar</taxon>
        <taxon>Alveolata</taxon>
        <taxon>Dinophyceae</taxon>
        <taxon>Suessiales</taxon>
        <taxon>Suessiaceae</taxon>
        <taxon>Polarella</taxon>
    </lineage>
</organism>
<feature type="region of interest" description="Disordered" evidence="1">
    <location>
        <begin position="446"/>
        <end position="513"/>
    </location>
</feature>
<feature type="region of interest" description="Disordered" evidence="1">
    <location>
        <begin position="359"/>
        <end position="413"/>
    </location>
</feature>
<feature type="compositionally biased region" description="Low complexity" evidence="1">
    <location>
        <begin position="69"/>
        <end position="88"/>
    </location>
</feature>
<feature type="region of interest" description="Disordered" evidence="1">
    <location>
        <begin position="67"/>
        <end position="130"/>
    </location>
</feature>
<feature type="compositionally biased region" description="Low complexity" evidence="1">
    <location>
        <begin position="378"/>
        <end position="387"/>
    </location>
</feature>
<accession>A0A813GH09</accession>